<proteinExistence type="inferred from homology"/>
<dbReference type="Gene3D" id="1.10.601.10">
    <property type="entry name" value="RNA Polymerase Primary Sigma Factor"/>
    <property type="match status" value="1"/>
</dbReference>
<dbReference type="Pfam" id="PF04545">
    <property type="entry name" value="Sigma70_r4"/>
    <property type="match status" value="1"/>
</dbReference>
<dbReference type="PRINTS" id="PR00046">
    <property type="entry name" value="SIGMA70FCT"/>
</dbReference>
<dbReference type="GO" id="GO:0016987">
    <property type="term" value="F:sigma factor activity"/>
    <property type="evidence" value="ECO:0007669"/>
    <property type="project" value="UniProtKB-KW"/>
</dbReference>
<dbReference type="Pfam" id="PF04542">
    <property type="entry name" value="Sigma70_r2"/>
    <property type="match status" value="1"/>
</dbReference>
<dbReference type="SUPFAM" id="SSF88659">
    <property type="entry name" value="Sigma3 and sigma4 domains of RNA polymerase sigma factors"/>
    <property type="match status" value="1"/>
</dbReference>
<dbReference type="NCBIfam" id="TIGR02937">
    <property type="entry name" value="sigma70-ECF"/>
    <property type="match status" value="1"/>
</dbReference>
<dbReference type="GO" id="GO:0006352">
    <property type="term" value="P:DNA-templated transcription initiation"/>
    <property type="evidence" value="ECO:0007669"/>
    <property type="project" value="InterPro"/>
</dbReference>
<keyword evidence="5" id="KW-0804">Transcription</keyword>
<dbReference type="InParanoid" id="A0A1B1AIQ3"/>
<evidence type="ECO:0000256" key="2">
    <source>
        <dbReference type="ARBA" id="ARBA00023015"/>
    </source>
</evidence>
<evidence type="ECO:0000256" key="1">
    <source>
        <dbReference type="ARBA" id="ARBA00007788"/>
    </source>
</evidence>
<keyword evidence="4" id="KW-0238">DNA-binding</keyword>
<reference evidence="7 8" key="1">
    <citation type="submission" date="2015-11" db="EMBL/GenBank/DDBJ databases">
        <title>Whole-Genome Sequence of Candidatus Oderbacter manganicum from the National Park Lower Oder Valley, Germany.</title>
        <authorList>
            <person name="Braun B."/>
            <person name="Liere K."/>
            <person name="Szewzyk U."/>
        </authorList>
    </citation>
    <scope>NUCLEOTIDE SEQUENCE [LARGE SCALE GENOMIC DNA]</scope>
    <source>
        <strain evidence="7 8">OTSz_A_272</strain>
    </source>
</reference>
<feature type="domain" description="RNA polymerase sigma-70" evidence="6">
    <location>
        <begin position="74"/>
        <end position="87"/>
    </location>
</feature>
<dbReference type="NCBIfam" id="NF005693">
    <property type="entry name" value="PRK07500.1"/>
    <property type="match status" value="1"/>
</dbReference>
<dbReference type="NCBIfam" id="NF005143">
    <property type="entry name" value="PRK06596.1"/>
    <property type="match status" value="1"/>
</dbReference>
<dbReference type="InterPro" id="IPR013325">
    <property type="entry name" value="RNA_pol_sigma_r2"/>
</dbReference>
<dbReference type="InterPro" id="IPR014284">
    <property type="entry name" value="RNA_pol_sigma-70_dom"/>
</dbReference>
<dbReference type="Gene3D" id="1.20.140.160">
    <property type="match status" value="1"/>
</dbReference>
<comment type="similarity">
    <text evidence="1">Belongs to the sigma-70 factor family.</text>
</comment>
<dbReference type="PANTHER" id="PTHR30376">
    <property type="entry name" value="SIGMA FACTOR RPOH HEAT SHOCK RELATED"/>
    <property type="match status" value="1"/>
</dbReference>
<evidence type="ECO:0000259" key="6">
    <source>
        <dbReference type="PROSITE" id="PS00715"/>
    </source>
</evidence>
<dbReference type="GO" id="GO:0003677">
    <property type="term" value="F:DNA binding"/>
    <property type="evidence" value="ECO:0007669"/>
    <property type="project" value="UniProtKB-KW"/>
</dbReference>
<keyword evidence="2" id="KW-0805">Transcription regulation</keyword>
<dbReference type="FunCoup" id="A0A1B1AIQ3">
    <property type="interactions" value="125"/>
</dbReference>
<dbReference type="RefSeq" id="WP_066771553.1">
    <property type="nucleotide sequence ID" value="NZ_CP013244.1"/>
</dbReference>
<dbReference type="CDD" id="cd06171">
    <property type="entry name" value="Sigma70_r4"/>
    <property type="match status" value="1"/>
</dbReference>
<dbReference type="InterPro" id="IPR007627">
    <property type="entry name" value="RNA_pol_sigma70_r2"/>
</dbReference>
<evidence type="ECO:0000313" key="7">
    <source>
        <dbReference type="EMBL" id="ANP46449.1"/>
    </source>
</evidence>
<dbReference type="STRING" id="1759059.ATE48_11230"/>
<dbReference type="KEGG" id="cbot:ATE48_11230"/>
<dbReference type="PANTHER" id="PTHR30376:SF3">
    <property type="entry name" value="RNA POLYMERASE SIGMA FACTOR RPOH"/>
    <property type="match status" value="1"/>
</dbReference>
<evidence type="ECO:0000256" key="5">
    <source>
        <dbReference type="ARBA" id="ARBA00023163"/>
    </source>
</evidence>
<evidence type="ECO:0000256" key="3">
    <source>
        <dbReference type="ARBA" id="ARBA00023082"/>
    </source>
</evidence>
<dbReference type="PIRSF" id="PIRSF000770">
    <property type="entry name" value="RNA_pol_sigma-SigE/K"/>
    <property type="match status" value="1"/>
</dbReference>
<keyword evidence="3" id="KW-0731">Sigma factor</keyword>
<dbReference type="EMBL" id="CP013244">
    <property type="protein sequence ID" value="ANP46449.1"/>
    <property type="molecule type" value="Genomic_DNA"/>
</dbReference>
<dbReference type="InterPro" id="IPR050813">
    <property type="entry name" value="Sigma-70_Factor"/>
</dbReference>
<accession>A0A1B1AIQ3</accession>
<dbReference type="Proteomes" id="UP000092498">
    <property type="component" value="Chromosome"/>
</dbReference>
<dbReference type="AlphaFoldDB" id="A0A1B1AIQ3"/>
<sequence>MALSETSELQRGAQRFLRAAMRKPMLEAEHERELARRWRDERDEHALHELTMAYMRLVVAMASRFRHYGLPLSDLVQEGNVGLMQAAMRFEPDREVRFSTYASWWIRSAMQDFVLRNWSIVRTGTTSAQKALFFNLRRLRARIGDIGDAVMSAEATSKIARTLRVPEHDVEVMAARLSGPDRSLNAPLTDEGDGEWQDLLADDAAGPEADVMEAHDNIARAALVKDAMAELSDRERLIIRERKLEEDAVTLEALGVRLGISKERVRQIEGNALEKLRRALIARVGDPVAAGFVS</sequence>
<dbReference type="PROSITE" id="PS00715">
    <property type="entry name" value="SIGMA70_1"/>
    <property type="match status" value="1"/>
</dbReference>
<organism evidence="7 8">
    <name type="scientific">Candidatus Viadribacter manganicus</name>
    <dbReference type="NCBI Taxonomy" id="1759059"/>
    <lineage>
        <taxon>Bacteria</taxon>
        <taxon>Pseudomonadati</taxon>
        <taxon>Pseudomonadota</taxon>
        <taxon>Alphaproteobacteria</taxon>
        <taxon>Hyphomonadales</taxon>
        <taxon>Hyphomonadaceae</taxon>
        <taxon>Candidatus Viadribacter</taxon>
    </lineage>
</organism>
<dbReference type="InterPro" id="IPR000943">
    <property type="entry name" value="RNA_pol_sigma70"/>
</dbReference>
<evidence type="ECO:0000256" key="4">
    <source>
        <dbReference type="ARBA" id="ARBA00023125"/>
    </source>
</evidence>
<dbReference type="OrthoDB" id="9809557at2"/>
<keyword evidence="8" id="KW-1185">Reference proteome</keyword>
<evidence type="ECO:0000313" key="8">
    <source>
        <dbReference type="Proteomes" id="UP000092498"/>
    </source>
</evidence>
<name>A0A1B1AIQ3_9PROT</name>
<dbReference type="InterPro" id="IPR007630">
    <property type="entry name" value="RNA_pol_sigma70_r4"/>
</dbReference>
<dbReference type="SUPFAM" id="SSF88946">
    <property type="entry name" value="Sigma2 domain of RNA polymerase sigma factors"/>
    <property type="match status" value="1"/>
</dbReference>
<gene>
    <name evidence="7" type="ORF">ATE48_11230</name>
</gene>
<protein>
    <submittedName>
        <fullName evidence="7">RNA polymerase subunit sigma-70</fullName>
    </submittedName>
</protein>
<dbReference type="InterPro" id="IPR013324">
    <property type="entry name" value="RNA_pol_sigma_r3/r4-like"/>
</dbReference>